<accession>A0A432ZSV1</accession>
<dbReference type="AlphaFoldDB" id="A0A432ZSV1"/>
<dbReference type="Pfam" id="PF09983">
    <property type="entry name" value="JetD_C"/>
    <property type="match status" value="1"/>
</dbReference>
<dbReference type="OrthoDB" id="186173at2"/>
<reference evidence="2 3" key="1">
    <citation type="journal article" date="2011" name="Front. Microbiol.">
        <title>Genomic signatures of strain selection and enhancement in Bacillus atrophaeus var. globigii, a historical biowarfare simulant.</title>
        <authorList>
            <person name="Gibbons H.S."/>
            <person name="Broomall S.M."/>
            <person name="McNew L.A."/>
            <person name="Daligault H."/>
            <person name="Chapman C."/>
            <person name="Bruce D."/>
            <person name="Karavis M."/>
            <person name="Krepps M."/>
            <person name="McGregor P.A."/>
            <person name="Hong C."/>
            <person name="Park K.H."/>
            <person name="Akmal A."/>
            <person name="Feldman A."/>
            <person name="Lin J.S."/>
            <person name="Chang W.E."/>
            <person name="Higgs B.W."/>
            <person name="Demirev P."/>
            <person name="Lindquist J."/>
            <person name="Liem A."/>
            <person name="Fochler E."/>
            <person name="Read T.D."/>
            <person name="Tapia R."/>
            <person name="Johnson S."/>
            <person name="Bishop-Lilly K.A."/>
            <person name="Detter C."/>
            <person name="Han C."/>
            <person name="Sozhamannan S."/>
            <person name="Rosenzweig C.N."/>
            <person name="Skowronski E.W."/>
        </authorList>
    </citation>
    <scope>NUCLEOTIDE SEQUENCE [LARGE SCALE GENOMIC DNA]</scope>
    <source>
        <strain evidence="2 3">CC-PW-9</strain>
    </source>
</reference>
<dbReference type="RefSeq" id="WP_126840948.1">
    <property type="nucleotide sequence ID" value="NZ_PIQH01000002.1"/>
</dbReference>
<evidence type="ECO:0000313" key="2">
    <source>
        <dbReference type="EMBL" id="RUO80942.1"/>
    </source>
</evidence>
<sequence>MFDRFLQRVINQVNLPSQLIQITTINFTAVRFDFYFKAPLSVRLKFHDELEALRTTTGALSLLYAAKTFNEEPKLKAVHITDSRRLLNALNVAIRADLVRKSTSLIEETNQNRVTWLSDIISEVTAGWHRGKKPYSIGPEDVQKLRDAFVFIDWYEQKEADKVDIDTRTLSAQLYGPTKRLEEIMGTIASIYKGRLYEEVAECKPSEILSYLGVSRFPPQIRVKGPVVFYQKNGGVLDISASWPSASCPPDVVEKVSLSGEPNYVLFIENRTTFERYTREINDKGLVLYTNGFPSRTWLRIFKCLDELLPSHVPFYHWGDVDEGGFKILAFLDKLLSRELTPHCMVPSTIKTYEAQKVLKLKNLLTILAQSDSDQINGLRQTIEDLLKSGDYCYWVEQEHLPIISCQPLNESD</sequence>
<feature type="domain" description="Wadjet protein JetD C-terminal" evidence="1">
    <location>
        <begin position="257"/>
        <end position="402"/>
    </location>
</feature>
<dbReference type="EMBL" id="PIQH01000002">
    <property type="protein sequence ID" value="RUO80942.1"/>
    <property type="molecule type" value="Genomic_DNA"/>
</dbReference>
<evidence type="ECO:0000259" key="1">
    <source>
        <dbReference type="Pfam" id="PF09983"/>
    </source>
</evidence>
<dbReference type="InterPro" id="IPR024534">
    <property type="entry name" value="JetD_C"/>
</dbReference>
<dbReference type="Proteomes" id="UP000287996">
    <property type="component" value="Unassembled WGS sequence"/>
</dbReference>
<gene>
    <name evidence="2" type="ORF">CWI84_02180</name>
</gene>
<name>A0A432ZSV1_9GAMM</name>
<dbReference type="SUPFAM" id="SSF56726">
    <property type="entry name" value="DNA topoisomerase IV, alpha subunit"/>
    <property type="match status" value="1"/>
</dbReference>
<protein>
    <recommendedName>
        <fullName evidence="1">Wadjet protein JetD C-terminal domain-containing protein</fullName>
    </recommendedName>
</protein>
<proteinExistence type="predicted"/>
<dbReference type="Gene3D" id="3.40.1360.10">
    <property type="match status" value="1"/>
</dbReference>
<dbReference type="GO" id="GO:0005694">
    <property type="term" value="C:chromosome"/>
    <property type="evidence" value="ECO:0007669"/>
    <property type="project" value="InterPro"/>
</dbReference>
<keyword evidence="3" id="KW-1185">Reference proteome</keyword>
<comment type="caution">
    <text evidence="2">The sequence shown here is derived from an EMBL/GenBank/DDBJ whole genome shotgun (WGS) entry which is preliminary data.</text>
</comment>
<evidence type="ECO:0000313" key="3">
    <source>
        <dbReference type="Proteomes" id="UP000287996"/>
    </source>
</evidence>
<organism evidence="2 3">
    <name type="scientific">Idiomarina tyrosinivorans</name>
    <dbReference type="NCBI Taxonomy" id="1445662"/>
    <lineage>
        <taxon>Bacteria</taxon>
        <taxon>Pseudomonadati</taxon>
        <taxon>Pseudomonadota</taxon>
        <taxon>Gammaproteobacteria</taxon>
        <taxon>Alteromonadales</taxon>
        <taxon>Idiomarinaceae</taxon>
        <taxon>Idiomarina</taxon>
    </lineage>
</organism>
<dbReference type="InterPro" id="IPR036078">
    <property type="entry name" value="Spo11/TopoVI_A_sf"/>
</dbReference>
<dbReference type="GO" id="GO:0003677">
    <property type="term" value="F:DNA binding"/>
    <property type="evidence" value="ECO:0007669"/>
    <property type="project" value="InterPro"/>
</dbReference>